<keyword evidence="4" id="KW-0687">Ribonucleoprotein</keyword>
<dbReference type="GO" id="GO:0008080">
    <property type="term" value="F:N-acetyltransferase activity"/>
    <property type="evidence" value="ECO:0007669"/>
    <property type="project" value="UniProtKB-ARBA"/>
</dbReference>
<dbReference type="CDD" id="cd04301">
    <property type="entry name" value="NAT_SF"/>
    <property type="match status" value="1"/>
</dbReference>
<dbReference type="InterPro" id="IPR051635">
    <property type="entry name" value="SNAT-like"/>
</dbReference>
<dbReference type="EMBL" id="FOAT01000004">
    <property type="protein sequence ID" value="SEK66978.1"/>
    <property type="molecule type" value="Genomic_DNA"/>
</dbReference>
<name>A0A1H7IX59_RUMAL</name>
<keyword evidence="1" id="KW-0808">Transferase</keyword>
<accession>A0A1H7IX59</accession>
<protein>
    <submittedName>
        <fullName evidence="4">Ribosomal protein S18 acetylase RimI</fullName>
    </submittedName>
</protein>
<evidence type="ECO:0000313" key="5">
    <source>
        <dbReference type="Proteomes" id="UP000186015"/>
    </source>
</evidence>
<evidence type="ECO:0000313" key="4">
    <source>
        <dbReference type="EMBL" id="SEK66978.1"/>
    </source>
</evidence>
<feature type="domain" description="N-acetyltransferase" evidence="3">
    <location>
        <begin position="1"/>
        <end position="162"/>
    </location>
</feature>
<dbReference type="PANTHER" id="PTHR10908">
    <property type="entry name" value="SEROTONIN N-ACETYLTRANSFERASE"/>
    <property type="match status" value="1"/>
</dbReference>
<dbReference type="PROSITE" id="PS51186">
    <property type="entry name" value="GNAT"/>
    <property type="match status" value="1"/>
</dbReference>
<dbReference type="GO" id="GO:0005840">
    <property type="term" value="C:ribosome"/>
    <property type="evidence" value="ECO:0007669"/>
    <property type="project" value="UniProtKB-KW"/>
</dbReference>
<gene>
    <name evidence="4" type="ORF">SAMN05216469_104132</name>
</gene>
<evidence type="ECO:0000259" key="3">
    <source>
        <dbReference type="PROSITE" id="PS51186"/>
    </source>
</evidence>
<proteinExistence type="predicted"/>
<keyword evidence="2" id="KW-0012">Acyltransferase</keyword>
<dbReference type="SUPFAM" id="SSF55729">
    <property type="entry name" value="Acyl-CoA N-acyltransferases (Nat)"/>
    <property type="match status" value="1"/>
</dbReference>
<dbReference type="Proteomes" id="UP000186015">
    <property type="component" value="Unassembled WGS sequence"/>
</dbReference>
<keyword evidence="4" id="KW-0689">Ribosomal protein</keyword>
<dbReference type="InterPro" id="IPR016181">
    <property type="entry name" value="Acyl_CoA_acyltransferase"/>
</dbReference>
<evidence type="ECO:0000256" key="1">
    <source>
        <dbReference type="ARBA" id="ARBA00022679"/>
    </source>
</evidence>
<sequence>MRSRKGNIKDLEELAAIESNCFPPEQAAGLEQFRARLKKYPNHFLVLCDDNDKIISFINGFVTNIPDLTDEMYVKPEMHNEKGSWQMIFGLDTLPDHRRRGYAQTLMNEFLSIAKSEGRRGAVLTCKESLIGFYERFGFVNEGISEGSVIGGVKWYQMRRSF</sequence>
<reference evidence="4 5" key="1">
    <citation type="submission" date="2016-10" db="EMBL/GenBank/DDBJ databases">
        <authorList>
            <person name="de Groot N.N."/>
        </authorList>
    </citation>
    <scope>NUCLEOTIDE SEQUENCE [LARGE SCALE GENOMIC DNA]</scope>
    <source>
        <strain evidence="4 5">KH2T6</strain>
    </source>
</reference>
<dbReference type="RefSeq" id="WP_074831465.1">
    <property type="nucleotide sequence ID" value="NZ_FOAT01000004.1"/>
</dbReference>
<dbReference type="AlphaFoldDB" id="A0A1H7IX59"/>
<dbReference type="Gene3D" id="3.40.630.30">
    <property type="match status" value="1"/>
</dbReference>
<dbReference type="Pfam" id="PF00583">
    <property type="entry name" value="Acetyltransf_1"/>
    <property type="match status" value="1"/>
</dbReference>
<organism evidence="4 5">
    <name type="scientific">Ruminococcus albus</name>
    <dbReference type="NCBI Taxonomy" id="1264"/>
    <lineage>
        <taxon>Bacteria</taxon>
        <taxon>Bacillati</taxon>
        <taxon>Bacillota</taxon>
        <taxon>Clostridia</taxon>
        <taxon>Eubacteriales</taxon>
        <taxon>Oscillospiraceae</taxon>
        <taxon>Ruminococcus</taxon>
    </lineage>
</organism>
<dbReference type="InterPro" id="IPR000182">
    <property type="entry name" value="GNAT_dom"/>
</dbReference>
<evidence type="ECO:0000256" key="2">
    <source>
        <dbReference type="ARBA" id="ARBA00023315"/>
    </source>
</evidence>
<dbReference type="OrthoDB" id="9800962at2"/>
<dbReference type="PANTHER" id="PTHR10908:SF0">
    <property type="entry name" value="SEROTONIN N-ACETYLTRANSFERASE"/>
    <property type="match status" value="1"/>
</dbReference>